<gene>
    <name evidence="6" type="ORF">WAE58_00870</name>
</gene>
<proteinExistence type="inferred from homology"/>
<dbReference type="PANTHER" id="PTHR13693:SF77">
    <property type="entry name" value="8-AMINO-7-OXONONANOATE SYNTHASE"/>
    <property type="match status" value="1"/>
</dbReference>
<dbReference type="PANTHER" id="PTHR13693">
    <property type="entry name" value="CLASS II AMINOTRANSFERASE/8-AMINO-7-OXONONANOATE SYNTHASE"/>
    <property type="match status" value="1"/>
</dbReference>
<dbReference type="InterPro" id="IPR050087">
    <property type="entry name" value="AON_synthase_class-II"/>
</dbReference>
<accession>A0ABU8NGH7</accession>
<keyword evidence="3" id="KW-0808">Transferase</keyword>
<feature type="domain" description="Aminotransferase class I/classII large" evidence="5">
    <location>
        <begin position="31"/>
        <end position="370"/>
    </location>
</feature>
<name>A0ABU8NGH7_9SPHI</name>
<dbReference type="Gene3D" id="3.40.640.10">
    <property type="entry name" value="Type I PLP-dependent aspartate aminotransferase-like (Major domain)"/>
    <property type="match status" value="1"/>
</dbReference>
<protein>
    <submittedName>
        <fullName evidence="6">Pyridoxal phosphate-dependent aminotransferase family protein</fullName>
    </submittedName>
</protein>
<dbReference type="EMBL" id="JBBEUB010000001">
    <property type="protein sequence ID" value="MEJ2900953.1"/>
    <property type="molecule type" value="Genomic_DNA"/>
</dbReference>
<evidence type="ECO:0000256" key="1">
    <source>
        <dbReference type="ARBA" id="ARBA00001933"/>
    </source>
</evidence>
<dbReference type="RefSeq" id="WP_337714878.1">
    <property type="nucleotide sequence ID" value="NZ_JBBEUB010000001.1"/>
</dbReference>
<organism evidence="6 7">
    <name type="scientific">Pedobacter panaciterrae</name>
    <dbReference type="NCBI Taxonomy" id="363849"/>
    <lineage>
        <taxon>Bacteria</taxon>
        <taxon>Pseudomonadati</taxon>
        <taxon>Bacteroidota</taxon>
        <taxon>Sphingobacteriia</taxon>
        <taxon>Sphingobacteriales</taxon>
        <taxon>Sphingobacteriaceae</taxon>
        <taxon>Pedobacter</taxon>
    </lineage>
</organism>
<evidence type="ECO:0000256" key="4">
    <source>
        <dbReference type="ARBA" id="ARBA00022898"/>
    </source>
</evidence>
<comment type="cofactor">
    <cofactor evidence="1">
        <name>pyridoxal 5'-phosphate</name>
        <dbReference type="ChEBI" id="CHEBI:597326"/>
    </cofactor>
</comment>
<dbReference type="InterPro" id="IPR015421">
    <property type="entry name" value="PyrdxlP-dep_Trfase_major"/>
</dbReference>
<evidence type="ECO:0000313" key="7">
    <source>
        <dbReference type="Proteomes" id="UP001378956"/>
    </source>
</evidence>
<dbReference type="Pfam" id="PF00155">
    <property type="entry name" value="Aminotran_1_2"/>
    <property type="match status" value="1"/>
</dbReference>
<evidence type="ECO:0000313" key="6">
    <source>
        <dbReference type="EMBL" id="MEJ2900953.1"/>
    </source>
</evidence>
<evidence type="ECO:0000256" key="2">
    <source>
        <dbReference type="ARBA" id="ARBA00010008"/>
    </source>
</evidence>
<dbReference type="SUPFAM" id="SSF53383">
    <property type="entry name" value="PLP-dependent transferases"/>
    <property type="match status" value="1"/>
</dbReference>
<comment type="caution">
    <text evidence="6">The sequence shown here is derived from an EMBL/GenBank/DDBJ whole genome shotgun (WGS) entry which is preliminary data.</text>
</comment>
<evidence type="ECO:0000259" key="5">
    <source>
        <dbReference type="Pfam" id="PF00155"/>
    </source>
</evidence>
<dbReference type="InterPro" id="IPR015422">
    <property type="entry name" value="PyrdxlP-dep_Trfase_small"/>
</dbReference>
<dbReference type="Gene3D" id="3.90.1150.10">
    <property type="entry name" value="Aspartate Aminotransferase, domain 1"/>
    <property type="match status" value="1"/>
</dbReference>
<keyword evidence="4" id="KW-0663">Pyridoxal phosphate</keyword>
<dbReference type="GO" id="GO:0008483">
    <property type="term" value="F:transaminase activity"/>
    <property type="evidence" value="ECO:0007669"/>
    <property type="project" value="UniProtKB-KW"/>
</dbReference>
<evidence type="ECO:0000256" key="3">
    <source>
        <dbReference type="ARBA" id="ARBA00022679"/>
    </source>
</evidence>
<dbReference type="Proteomes" id="UP001378956">
    <property type="component" value="Unassembled WGS sequence"/>
</dbReference>
<dbReference type="InterPro" id="IPR015424">
    <property type="entry name" value="PyrdxlP-dep_Trfase"/>
</dbReference>
<sequence>MNKAEQFINERLLNRTEKGSLRKLSAKIFPVDFCSNDYLGFARSPQLKNAINETLLHMPHYGNGAAGSRLLSGNHAFTEETEAFIADFHNAENGLVFNSGYDANVGLISSLAQRGDTIISDELIHASLIDGARLTHANRYSFKHNNLNDLEAKLKVAKGNVYVVVESVYSMDGDVAPLTEINNLCERYEANLIVDEAHALGIFGNYGRGLVQQAGLENKVFARIVAFGKALGCHGAIVLGSRALRNYLINFARSFIYSTAAPIHAIAAIRSAYQMLTDTDYRPLIAEKIALYSRLISNSGIQDIQPSPSTIQTIIYNSNQKAKFAAETLQNKGIDVRAILSPTVAEGKERLRICLHLFNTDEEIKMLVDQLILLKEHE</sequence>
<dbReference type="InterPro" id="IPR004839">
    <property type="entry name" value="Aminotransferase_I/II_large"/>
</dbReference>
<comment type="similarity">
    <text evidence="2">Belongs to the class-II pyridoxal-phosphate-dependent aminotransferase family. BioF subfamily.</text>
</comment>
<reference evidence="6 7" key="1">
    <citation type="submission" date="2024-03" db="EMBL/GenBank/DDBJ databases">
        <title>Sequence of Lycoming College Course Isolates.</title>
        <authorList>
            <person name="Plotts O."/>
            <person name="Newman J."/>
        </authorList>
    </citation>
    <scope>NUCLEOTIDE SEQUENCE [LARGE SCALE GENOMIC DNA]</scope>
    <source>
        <strain evidence="6 7">CJB-3</strain>
    </source>
</reference>
<keyword evidence="7" id="KW-1185">Reference proteome</keyword>
<keyword evidence="6" id="KW-0032">Aminotransferase</keyword>